<dbReference type="AlphaFoldDB" id="A0A829YIV6"/>
<sequence>MTSLPEEIAGYLNNGYSVAAEVPVSGDRLRCFVRIKPIPKPEVPREERRYLNSRYSMWEYWDFSFRRMVLRHGWEANEFDYDQYLTQDERLTTSGESDFAALLSKWISDNGLLRHIQDSECPE</sequence>
<gene>
    <name evidence="1" type="ORF">GCM10011487_47930</name>
</gene>
<accession>A0A829YIV6</accession>
<name>A0A829YIV6_9GAMM</name>
<evidence type="ECO:0000313" key="1">
    <source>
        <dbReference type="EMBL" id="GFE82793.1"/>
    </source>
</evidence>
<proteinExistence type="predicted"/>
<dbReference type="EMBL" id="BLJN01000005">
    <property type="protein sequence ID" value="GFE82793.1"/>
    <property type="molecule type" value="Genomic_DNA"/>
</dbReference>
<evidence type="ECO:0000313" key="2">
    <source>
        <dbReference type="Proteomes" id="UP000445000"/>
    </source>
</evidence>
<dbReference type="Proteomes" id="UP000445000">
    <property type="component" value="Unassembled WGS sequence"/>
</dbReference>
<organism evidence="1 2">
    <name type="scientific">Steroidobacter agaridevorans</name>
    <dbReference type="NCBI Taxonomy" id="2695856"/>
    <lineage>
        <taxon>Bacteria</taxon>
        <taxon>Pseudomonadati</taxon>
        <taxon>Pseudomonadota</taxon>
        <taxon>Gammaproteobacteria</taxon>
        <taxon>Steroidobacterales</taxon>
        <taxon>Steroidobacteraceae</taxon>
        <taxon>Steroidobacter</taxon>
    </lineage>
</organism>
<keyword evidence="2" id="KW-1185">Reference proteome</keyword>
<comment type="caution">
    <text evidence="1">The sequence shown here is derived from an EMBL/GenBank/DDBJ whole genome shotgun (WGS) entry which is preliminary data.</text>
</comment>
<dbReference type="RefSeq" id="WP_161814443.1">
    <property type="nucleotide sequence ID" value="NZ_BLJN01000005.1"/>
</dbReference>
<protein>
    <submittedName>
        <fullName evidence="1">Uncharacterized protein</fullName>
    </submittedName>
</protein>
<reference evidence="2" key="1">
    <citation type="submission" date="2020-01" db="EMBL/GenBank/DDBJ databases">
        <title>'Steroidobacter agaridevorans' sp. nov., agar-degrading bacteria isolated from rhizosphere soils.</title>
        <authorList>
            <person name="Ikenaga M."/>
            <person name="Kataoka M."/>
            <person name="Murouchi A."/>
            <person name="Katsuragi S."/>
            <person name="Sakai M."/>
        </authorList>
    </citation>
    <scope>NUCLEOTIDE SEQUENCE [LARGE SCALE GENOMIC DNA]</scope>
    <source>
        <strain evidence="2">YU21-B</strain>
    </source>
</reference>